<reference evidence="1" key="1">
    <citation type="submission" date="2014-09" db="EMBL/GenBank/DDBJ databases">
        <title>Draft genome sequence of an oleaginous Mucoromycotina fungus Mucor ambiguus NBRC6742.</title>
        <authorList>
            <person name="Takeda I."/>
            <person name="Yamane N."/>
            <person name="Morita T."/>
            <person name="Tamano K."/>
            <person name="Machida M."/>
            <person name="Baker S."/>
            <person name="Koike H."/>
        </authorList>
    </citation>
    <scope>NUCLEOTIDE SEQUENCE</scope>
    <source>
        <strain evidence="1">NBRC 6742</strain>
    </source>
</reference>
<dbReference type="AlphaFoldDB" id="A0A0C9MIL8"/>
<dbReference type="EMBL" id="DF836677">
    <property type="protein sequence ID" value="GAN10696.1"/>
    <property type="molecule type" value="Genomic_DNA"/>
</dbReference>
<gene>
    <name evidence="1" type="ORF">MAM1_0388d10241</name>
</gene>
<evidence type="ECO:0000313" key="2">
    <source>
        <dbReference type="Proteomes" id="UP000053815"/>
    </source>
</evidence>
<dbReference type="Proteomes" id="UP000053815">
    <property type="component" value="Unassembled WGS sequence"/>
</dbReference>
<proteinExistence type="predicted"/>
<dbReference type="OrthoDB" id="5380370at2759"/>
<name>A0A0C9MIL8_9FUNG</name>
<evidence type="ECO:0000313" key="1">
    <source>
        <dbReference type="EMBL" id="GAN10696.1"/>
    </source>
</evidence>
<organism evidence="1">
    <name type="scientific">Mucor ambiguus</name>
    <dbReference type="NCBI Taxonomy" id="91626"/>
    <lineage>
        <taxon>Eukaryota</taxon>
        <taxon>Fungi</taxon>
        <taxon>Fungi incertae sedis</taxon>
        <taxon>Mucoromycota</taxon>
        <taxon>Mucoromycotina</taxon>
        <taxon>Mucoromycetes</taxon>
        <taxon>Mucorales</taxon>
        <taxon>Mucorineae</taxon>
        <taxon>Mucoraceae</taxon>
        <taxon>Mucor</taxon>
    </lineage>
</organism>
<accession>A0A0C9MIL8</accession>
<sequence length="224" mass="25533">MSDITSPNVFKRMSMHLPTKVNAINPSFGSNSTCPLPQGDNKRNGSQFKVSHDITMLYELFSSIVSPKLSSYQGAAGDTPICLCCERKITSQICQPNHRQHETSHNKTTSALFYGSHHVKKYMRHVMARNNMTDIINYGFPCPHIALGNASVPMLQYYCEHCEYKEKQETIRLTLTPTHCRANDDEIYRNAYTAPHQDRYQSKKTKKRRGCIFLLSRISSASLH</sequence>
<protein>
    <submittedName>
        <fullName evidence="1">Uncharacterized protein</fullName>
    </submittedName>
</protein>
<keyword evidence="2" id="KW-1185">Reference proteome</keyword>